<proteinExistence type="predicted"/>
<dbReference type="AlphaFoldDB" id="U4VBX2"/>
<reference evidence="1 2" key="1">
    <citation type="journal article" date="2014" name="FEMS Microbiol. Lett.">
        <title>Genome sequencing analysis reveals virulence-related gene content of Ochrobactrum intermedium strain 229E, a urease-positive strain isolated from the human gastric niche.</title>
        <authorList>
            <person name="Kulkarni G.J."/>
            <person name="Shetty S."/>
            <person name="Dharne M.S."/>
            <person name="Shouche Y.S."/>
        </authorList>
    </citation>
    <scope>NUCLEOTIDE SEQUENCE [LARGE SCALE GENOMIC DNA]</scope>
    <source>
        <strain evidence="1 2">229E</strain>
    </source>
</reference>
<dbReference type="EMBL" id="ASXJ01000334">
    <property type="protein sequence ID" value="ERM00237.1"/>
    <property type="molecule type" value="Genomic_DNA"/>
</dbReference>
<accession>U4VBX2</accession>
<organism evidence="1 2">
    <name type="scientific">Brucella intermedia 229E</name>
    <dbReference type="NCBI Taxonomy" id="1337887"/>
    <lineage>
        <taxon>Bacteria</taxon>
        <taxon>Pseudomonadati</taxon>
        <taxon>Pseudomonadota</taxon>
        <taxon>Alphaproteobacteria</taxon>
        <taxon>Hyphomicrobiales</taxon>
        <taxon>Brucellaceae</taxon>
        <taxon>Brucella/Ochrobactrum group</taxon>
        <taxon>Brucella</taxon>
    </lineage>
</organism>
<dbReference type="Proteomes" id="UP000016842">
    <property type="component" value="Unassembled WGS sequence"/>
</dbReference>
<comment type="caution">
    <text evidence="1">The sequence shown here is derived from an EMBL/GenBank/DDBJ whole genome shotgun (WGS) entry which is preliminary data.</text>
</comment>
<evidence type="ECO:0000313" key="2">
    <source>
        <dbReference type="Proteomes" id="UP000016842"/>
    </source>
</evidence>
<evidence type="ECO:0000313" key="1">
    <source>
        <dbReference type="EMBL" id="ERM00237.1"/>
    </source>
</evidence>
<name>U4VBX2_9HYPH</name>
<protein>
    <submittedName>
        <fullName evidence="1">Uncharacterized protein</fullName>
    </submittedName>
</protein>
<gene>
    <name evidence="1" type="ORF">Q644_06055</name>
</gene>
<sequence length="30" mass="3315">MPCHAMQQAGHLNFRVEVLPSENLSAIHIA</sequence>